<dbReference type="Gene3D" id="2.60.120.680">
    <property type="entry name" value="GOLD domain"/>
    <property type="match status" value="1"/>
</dbReference>
<organism evidence="4">
    <name type="scientific">Taenia asiatica</name>
    <name type="common">Asian tapeworm</name>
    <dbReference type="NCBI Taxonomy" id="60517"/>
    <lineage>
        <taxon>Eukaryota</taxon>
        <taxon>Metazoa</taxon>
        <taxon>Spiralia</taxon>
        <taxon>Lophotrochozoa</taxon>
        <taxon>Platyhelminthes</taxon>
        <taxon>Cestoda</taxon>
        <taxon>Eucestoda</taxon>
        <taxon>Cyclophyllidea</taxon>
        <taxon>Taeniidae</taxon>
        <taxon>Taenia</taxon>
    </lineage>
</organism>
<dbReference type="EMBL" id="UYRS01000076">
    <property type="protein sequence ID" value="VDK21265.1"/>
    <property type="molecule type" value="Genomic_DNA"/>
</dbReference>
<reference evidence="2 3" key="2">
    <citation type="submission" date="2018-11" db="EMBL/GenBank/DDBJ databases">
        <authorList>
            <consortium name="Pathogen Informatics"/>
        </authorList>
    </citation>
    <scope>NUCLEOTIDE SEQUENCE [LARGE SCALE GENOMIC DNA]</scope>
</reference>
<dbReference type="SUPFAM" id="SSF101576">
    <property type="entry name" value="Supernatant protein factor (SPF), C-terminal domain"/>
    <property type="match status" value="1"/>
</dbReference>
<dbReference type="SMART" id="SM01100">
    <property type="entry name" value="CRAL_TRIO_N"/>
    <property type="match status" value="1"/>
</dbReference>
<dbReference type="AlphaFoldDB" id="A0A0R3VTH9"/>
<evidence type="ECO:0000259" key="1">
    <source>
        <dbReference type="PROSITE" id="PS50191"/>
    </source>
</evidence>
<name>A0A0R3VTH9_TAEAS</name>
<dbReference type="GO" id="GO:0005737">
    <property type="term" value="C:cytoplasm"/>
    <property type="evidence" value="ECO:0007669"/>
    <property type="project" value="TreeGrafter"/>
</dbReference>
<sequence length="532" mass="60140">MDGMSLEESLSGIDSSLFRLFREKTSDLQYPKLEKDQYIARWLKARSWDVEKAEKMFRMHLEWRNEVKLDELLDTFKMPEVVEKYFPGGVCGQDKFGRPAFICPAGTADVFGLMRSASRTQLALSRYYVMEKIVEEVLPAQSQKMGRPIDQLVIIFDLQHMNRRQLWRPWLNFVLEMASIFEVNFPELMAVCFVLNAPSFFSMIFSLLKPILSKETQDKIHILGSNYLDELLKLFNPEDLPAHYGGTMRDPNGDPKCSSRICWGGTIPESYYQIQQSSPTSSAEVADDAFLFVPVGRGSKEYFYIGEAKFGDTVSWEFYTESNDIAFSLWVEPQSDSISPVDEASRRRLGKARGQNSIGSSGMITSFSFNNLLGGQGPGGKLDLRQVTRPVRVDCDLVPELGNRKVDLDGNYYLLFDNSYSWTRAKRIWCKAEVVGPVPLVKDGNSNNNSMEDGGMGEGEVEKAVDVELSETMKVVCAPNYSSLSTLDVDVSALVIILLRTIPIIRRRFRASRSNSSSPQGIKFKRSIKTTV</sequence>
<dbReference type="OrthoDB" id="1434354at2759"/>
<dbReference type="Proteomes" id="UP000282613">
    <property type="component" value="Unassembled WGS sequence"/>
</dbReference>
<dbReference type="InterPro" id="IPR036273">
    <property type="entry name" value="CRAL/TRIO_N_dom_sf"/>
</dbReference>
<dbReference type="InterPro" id="IPR011074">
    <property type="entry name" value="CRAL/TRIO_N_dom"/>
</dbReference>
<dbReference type="WBParaSite" id="TASK_0000054901-mRNA-1">
    <property type="protein sequence ID" value="TASK_0000054901-mRNA-1"/>
    <property type="gene ID" value="TASK_0000054901"/>
</dbReference>
<dbReference type="InterPro" id="IPR036865">
    <property type="entry name" value="CRAL-TRIO_dom_sf"/>
</dbReference>
<dbReference type="STRING" id="60517.A0A0R3VTH9"/>
<dbReference type="PROSITE" id="PS50191">
    <property type="entry name" value="CRAL_TRIO"/>
    <property type="match status" value="1"/>
</dbReference>
<feature type="domain" description="CRAL-TRIO" evidence="1">
    <location>
        <begin position="78"/>
        <end position="252"/>
    </location>
</feature>
<protein>
    <submittedName>
        <fullName evidence="4">CRAL-TRIO domain-containing protein</fullName>
    </submittedName>
</protein>
<dbReference type="Gene3D" id="3.40.525.10">
    <property type="entry name" value="CRAL-TRIO lipid binding domain"/>
    <property type="match status" value="1"/>
</dbReference>
<gene>
    <name evidence="2" type="ORF">TASK_LOCUS550</name>
</gene>
<dbReference type="Pfam" id="PF00650">
    <property type="entry name" value="CRAL_TRIO"/>
    <property type="match status" value="1"/>
</dbReference>
<dbReference type="PANTHER" id="PTHR23324:SF83">
    <property type="entry name" value="SEC14-LIKE PROTEIN 2"/>
    <property type="match status" value="1"/>
</dbReference>
<dbReference type="SUPFAM" id="SSF46938">
    <property type="entry name" value="CRAL/TRIO N-terminal domain"/>
    <property type="match status" value="1"/>
</dbReference>
<accession>A0A0R3VTH9</accession>
<dbReference type="PANTHER" id="PTHR23324">
    <property type="entry name" value="SEC14 RELATED PROTEIN"/>
    <property type="match status" value="1"/>
</dbReference>
<evidence type="ECO:0000313" key="4">
    <source>
        <dbReference type="WBParaSite" id="TASK_0000054901-mRNA-1"/>
    </source>
</evidence>
<dbReference type="InterPro" id="IPR036598">
    <property type="entry name" value="GOLD_dom_sf"/>
</dbReference>
<keyword evidence="3" id="KW-1185">Reference proteome</keyword>
<dbReference type="InterPro" id="IPR001251">
    <property type="entry name" value="CRAL-TRIO_dom"/>
</dbReference>
<dbReference type="SUPFAM" id="SSF52087">
    <property type="entry name" value="CRAL/TRIO domain"/>
    <property type="match status" value="1"/>
</dbReference>
<evidence type="ECO:0000313" key="3">
    <source>
        <dbReference type="Proteomes" id="UP000282613"/>
    </source>
</evidence>
<proteinExistence type="predicted"/>
<reference evidence="4" key="1">
    <citation type="submission" date="2017-02" db="UniProtKB">
        <authorList>
            <consortium name="WormBaseParasite"/>
        </authorList>
    </citation>
    <scope>IDENTIFICATION</scope>
</reference>
<evidence type="ECO:0000313" key="2">
    <source>
        <dbReference type="EMBL" id="VDK21265.1"/>
    </source>
</evidence>
<dbReference type="CDD" id="cd00170">
    <property type="entry name" value="SEC14"/>
    <property type="match status" value="1"/>
</dbReference>
<dbReference type="SMART" id="SM00516">
    <property type="entry name" value="SEC14"/>
    <property type="match status" value="1"/>
</dbReference>
<dbReference type="InterPro" id="IPR051064">
    <property type="entry name" value="SEC14/CRAL-TRIO_domain"/>
</dbReference>
<dbReference type="PRINTS" id="PR00180">
    <property type="entry name" value="CRETINALDHBP"/>
</dbReference>